<accession>A0ABV8CL37</accession>
<feature type="signal peptide" evidence="1">
    <location>
        <begin position="1"/>
        <end position="21"/>
    </location>
</feature>
<reference evidence="3" key="1">
    <citation type="journal article" date="2019" name="Int. J. Syst. Evol. Microbiol.">
        <title>The Global Catalogue of Microorganisms (GCM) 10K type strain sequencing project: providing services to taxonomists for standard genome sequencing and annotation.</title>
        <authorList>
            <consortium name="The Broad Institute Genomics Platform"/>
            <consortium name="The Broad Institute Genome Sequencing Center for Infectious Disease"/>
            <person name="Wu L."/>
            <person name="Ma J."/>
        </authorList>
    </citation>
    <scope>NUCLEOTIDE SEQUENCE [LARGE SCALE GENOMIC DNA]</scope>
    <source>
        <strain evidence="3">CCUG 54939</strain>
    </source>
</reference>
<evidence type="ECO:0000313" key="2">
    <source>
        <dbReference type="EMBL" id="MFC3912900.1"/>
    </source>
</evidence>
<sequence>MSLRSRLFWLCLLLWFNPHLASAHTLHANEPAPLLVRYLQQPEDAVRYTYEYRLIAELMARTAARFGPYQLQPYTGKMTSRRLNNEAIRGKRINLMWSDAGHPDLDSQMIRIPFPLLKGLLGYRIFLIRQADQPRFSAIRTLDELKQLRLGQGANWGDIKIYQHNGFSVTTGESYQNLFHMLASGRFDYFPRGVNEAPLEYAAQREHHPELAIEQTLLLVYRYPVFFYVSRNNPALARRLQAGLEQMQADGSFDRFFFDYYLPVLEQAKLPGRRIFYLDNPFLPADTPLQRHELWLDPLKPLPRQH</sequence>
<gene>
    <name evidence="2" type="ORF">ACFOSS_05410</name>
</gene>
<proteinExistence type="predicted"/>
<dbReference type="Gene3D" id="3.40.190.10">
    <property type="entry name" value="Periplasmic binding protein-like II"/>
    <property type="match status" value="2"/>
</dbReference>
<dbReference type="SUPFAM" id="SSF53850">
    <property type="entry name" value="Periplasmic binding protein-like II"/>
    <property type="match status" value="1"/>
</dbReference>
<organism evidence="2 3">
    <name type="scientific">Pseudaeromonas sharmana</name>
    <dbReference type="NCBI Taxonomy" id="328412"/>
    <lineage>
        <taxon>Bacteria</taxon>
        <taxon>Pseudomonadati</taxon>
        <taxon>Pseudomonadota</taxon>
        <taxon>Gammaproteobacteria</taxon>
        <taxon>Aeromonadales</taxon>
        <taxon>Aeromonadaceae</taxon>
        <taxon>Pseudaeromonas</taxon>
    </lineage>
</organism>
<dbReference type="Proteomes" id="UP001595692">
    <property type="component" value="Unassembled WGS sequence"/>
</dbReference>
<comment type="caution">
    <text evidence="2">The sequence shown here is derived from an EMBL/GenBank/DDBJ whole genome shotgun (WGS) entry which is preliminary data.</text>
</comment>
<dbReference type="EMBL" id="JBHSAF010000003">
    <property type="protein sequence ID" value="MFC3912900.1"/>
    <property type="molecule type" value="Genomic_DNA"/>
</dbReference>
<name>A0ABV8CL37_9GAMM</name>
<dbReference type="RefSeq" id="WP_377151113.1">
    <property type="nucleotide sequence ID" value="NZ_JBHSAF010000003.1"/>
</dbReference>
<evidence type="ECO:0000313" key="3">
    <source>
        <dbReference type="Proteomes" id="UP001595692"/>
    </source>
</evidence>
<feature type="chain" id="PRO_5046712980" evidence="1">
    <location>
        <begin position="22"/>
        <end position="306"/>
    </location>
</feature>
<protein>
    <submittedName>
        <fullName evidence="2">Substrate-binding periplasmic protein</fullName>
    </submittedName>
</protein>
<keyword evidence="3" id="KW-1185">Reference proteome</keyword>
<keyword evidence="1" id="KW-0732">Signal</keyword>
<evidence type="ECO:0000256" key="1">
    <source>
        <dbReference type="SAM" id="SignalP"/>
    </source>
</evidence>